<dbReference type="SUPFAM" id="SSF100895">
    <property type="entry name" value="Kazal-type serine protease inhibitors"/>
    <property type="match status" value="1"/>
</dbReference>
<feature type="domain" description="Kazal-like" evidence="2">
    <location>
        <begin position="1"/>
        <end position="56"/>
    </location>
</feature>
<accession>A0A8C3QRP7</accession>
<dbReference type="AlphaFoldDB" id="A0A8C3QRP7"/>
<dbReference type="CDD" id="cd00104">
    <property type="entry name" value="KAZAL_FS"/>
    <property type="match status" value="1"/>
</dbReference>
<protein>
    <recommendedName>
        <fullName evidence="2">Kazal-like domain-containing protein</fullName>
    </recommendedName>
</protein>
<dbReference type="PANTHER" id="PTHR10913:SF78">
    <property type="entry name" value="AGRIN"/>
    <property type="match status" value="1"/>
</dbReference>
<evidence type="ECO:0000256" key="1">
    <source>
        <dbReference type="ARBA" id="ARBA00023157"/>
    </source>
</evidence>
<evidence type="ECO:0000313" key="3">
    <source>
        <dbReference type="Ensembl" id="ENSCRFP00000010095.1"/>
    </source>
</evidence>
<keyword evidence="4" id="KW-1185">Reference proteome</keyword>
<dbReference type="Pfam" id="PF07648">
    <property type="entry name" value="Kazal_2"/>
    <property type="match status" value="1"/>
</dbReference>
<reference evidence="3" key="1">
    <citation type="submission" date="2025-08" db="UniProtKB">
        <authorList>
            <consortium name="Ensembl"/>
        </authorList>
    </citation>
    <scope>IDENTIFICATION</scope>
</reference>
<dbReference type="GO" id="GO:0030154">
    <property type="term" value="P:cell differentiation"/>
    <property type="evidence" value="ECO:0007669"/>
    <property type="project" value="TreeGrafter"/>
</dbReference>
<evidence type="ECO:0000259" key="2">
    <source>
        <dbReference type="PROSITE" id="PS51465"/>
    </source>
</evidence>
<organism evidence="3 4">
    <name type="scientific">Cyanoderma ruficeps</name>
    <name type="common">rufous-capped babbler</name>
    <dbReference type="NCBI Taxonomy" id="181631"/>
    <lineage>
        <taxon>Eukaryota</taxon>
        <taxon>Metazoa</taxon>
        <taxon>Chordata</taxon>
        <taxon>Craniata</taxon>
        <taxon>Vertebrata</taxon>
        <taxon>Euteleostomi</taxon>
        <taxon>Archelosauria</taxon>
        <taxon>Archosauria</taxon>
        <taxon>Dinosauria</taxon>
        <taxon>Saurischia</taxon>
        <taxon>Theropoda</taxon>
        <taxon>Coelurosauria</taxon>
        <taxon>Aves</taxon>
        <taxon>Neognathae</taxon>
        <taxon>Neoaves</taxon>
        <taxon>Telluraves</taxon>
        <taxon>Australaves</taxon>
        <taxon>Passeriformes</taxon>
        <taxon>Sylvioidea</taxon>
        <taxon>Timaliidae</taxon>
        <taxon>Cyanoderma</taxon>
    </lineage>
</organism>
<dbReference type="Gene3D" id="3.30.60.30">
    <property type="match status" value="1"/>
</dbReference>
<dbReference type="PROSITE" id="PS51465">
    <property type="entry name" value="KAZAL_2"/>
    <property type="match status" value="1"/>
</dbReference>
<reference evidence="3" key="2">
    <citation type="submission" date="2025-09" db="UniProtKB">
        <authorList>
            <consortium name="Ensembl"/>
        </authorList>
    </citation>
    <scope>IDENTIFICATION</scope>
</reference>
<dbReference type="Proteomes" id="UP000694396">
    <property type="component" value="Unplaced"/>
</dbReference>
<evidence type="ECO:0000313" key="4">
    <source>
        <dbReference type="Proteomes" id="UP000694396"/>
    </source>
</evidence>
<dbReference type="InterPro" id="IPR050653">
    <property type="entry name" value="Prot_Inhib_GrowthFact_Antg"/>
</dbReference>
<dbReference type="PANTHER" id="PTHR10913">
    <property type="entry name" value="FOLLISTATIN-RELATED"/>
    <property type="match status" value="1"/>
</dbReference>
<dbReference type="SMART" id="SM00280">
    <property type="entry name" value="KAZAL"/>
    <property type="match status" value="1"/>
</dbReference>
<dbReference type="InterPro" id="IPR036058">
    <property type="entry name" value="Kazal_dom_sf"/>
</dbReference>
<dbReference type="InterPro" id="IPR002350">
    <property type="entry name" value="Kazal_dom"/>
</dbReference>
<name>A0A8C3QRP7_9PASS</name>
<keyword evidence="1" id="KW-1015">Disulfide bond</keyword>
<dbReference type="GO" id="GO:0005576">
    <property type="term" value="C:extracellular region"/>
    <property type="evidence" value="ECO:0007669"/>
    <property type="project" value="TreeGrafter"/>
</dbReference>
<sequence length="56" mass="5878">SAPPVCPRVPGGPCPPVVAPVCGSDHSTYSNECELDRAQCNQQRRIKVVSKGPCGE</sequence>
<dbReference type="Ensembl" id="ENSCRFT00000010457.1">
    <property type="protein sequence ID" value="ENSCRFP00000010095.1"/>
    <property type="gene ID" value="ENSCRFG00000007898.1"/>
</dbReference>
<proteinExistence type="predicted"/>